<keyword evidence="1" id="KW-0812">Transmembrane</keyword>
<keyword evidence="1" id="KW-0472">Membrane</keyword>
<dbReference type="Proteomes" id="UP000824782">
    <property type="component" value="Unassembled WGS sequence"/>
</dbReference>
<reference evidence="2" key="1">
    <citation type="thesis" date="2020" institute="ProQuest LLC" country="789 East Eisenhower Parkway, Ann Arbor, MI, USA">
        <title>Comparative Genomics and Chromosome Evolution.</title>
        <authorList>
            <person name="Mudd A.B."/>
        </authorList>
    </citation>
    <scope>NUCLEOTIDE SEQUENCE</scope>
    <source>
        <strain evidence="2">237g6f4</strain>
        <tissue evidence="2">Blood</tissue>
    </source>
</reference>
<dbReference type="AlphaFoldDB" id="A0AAV7A2K4"/>
<evidence type="ECO:0000313" key="3">
    <source>
        <dbReference type="Proteomes" id="UP000824782"/>
    </source>
</evidence>
<sequence>MEYCPLMPVLPLLAVDCAAGWKAWQRKSLLPTFFSAFVYEVIRILILYFLTPIFFFISISIILFGHQVFFFSPDLCIARLYLIALHVMWRVIYFIIFL</sequence>
<feature type="transmembrane region" description="Helical" evidence="1">
    <location>
        <begin position="44"/>
        <end position="64"/>
    </location>
</feature>
<organism evidence="2 3">
    <name type="scientific">Engystomops pustulosus</name>
    <name type="common">Tungara frog</name>
    <name type="synonym">Physalaemus pustulosus</name>
    <dbReference type="NCBI Taxonomy" id="76066"/>
    <lineage>
        <taxon>Eukaryota</taxon>
        <taxon>Metazoa</taxon>
        <taxon>Chordata</taxon>
        <taxon>Craniata</taxon>
        <taxon>Vertebrata</taxon>
        <taxon>Euteleostomi</taxon>
        <taxon>Amphibia</taxon>
        <taxon>Batrachia</taxon>
        <taxon>Anura</taxon>
        <taxon>Neobatrachia</taxon>
        <taxon>Hyloidea</taxon>
        <taxon>Leptodactylidae</taxon>
        <taxon>Leiuperinae</taxon>
        <taxon>Engystomops</taxon>
    </lineage>
</organism>
<dbReference type="EMBL" id="WNYA01000011">
    <property type="protein sequence ID" value="KAG8552538.1"/>
    <property type="molecule type" value="Genomic_DNA"/>
</dbReference>
<evidence type="ECO:0000256" key="1">
    <source>
        <dbReference type="SAM" id="Phobius"/>
    </source>
</evidence>
<name>A0AAV7A2K4_ENGPU</name>
<evidence type="ECO:0000313" key="2">
    <source>
        <dbReference type="EMBL" id="KAG8552538.1"/>
    </source>
</evidence>
<keyword evidence="3" id="KW-1185">Reference proteome</keyword>
<keyword evidence="1" id="KW-1133">Transmembrane helix</keyword>
<proteinExistence type="predicted"/>
<gene>
    <name evidence="2" type="ORF">GDO81_004564</name>
</gene>
<protein>
    <submittedName>
        <fullName evidence="2">Uncharacterized protein</fullName>
    </submittedName>
</protein>
<comment type="caution">
    <text evidence="2">The sequence shown here is derived from an EMBL/GenBank/DDBJ whole genome shotgun (WGS) entry which is preliminary data.</text>
</comment>
<accession>A0AAV7A2K4</accession>
<feature type="transmembrane region" description="Helical" evidence="1">
    <location>
        <begin position="76"/>
        <end position="96"/>
    </location>
</feature>